<protein>
    <recommendedName>
        <fullName evidence="1">Methyltransferase domain-containing protein</fullName>
    </recommendedName>
</protein>
<feature type="domain" description="Methyltransferase" evidence="1">
    <location>
        <begin position="59"/>
        <end position="150"/>
    </location>
</feature>
<dbReference type="InterPro" id="IPR029063">
    <property type="entry name" value="SAM-dependent_MTases_sf"/>
</dbReference>
<dbReference type="RefSeq" id="WP_345415770.1">
    <property type="nucleotide sequence ID" value="NZ_AP031496.1"/>
</dbReference>
<name>A0AAV3TWT2_9ALTE</name>
<sequence>MSEIKKVHGIYVLKKNSPTLANLRQALPEPSIHGYKVWSSSFLIMDYLKYEPFDIGSSVLDIGCGWGMLGIYCAKSFKAKVTGVDADEWVFPYLRVHAAMNDVKVKTHTSLYQDIPANMLTKHDVMLGGDICFWDELVEPLYDLVSRAVKKKVGYIIIADPGRSPFMKLAKKCKKDFGGELIPWQITKPRADSGYLLVIRTK</sequence>
<gene>
    <name evidence="2" type="ORF">GCM10025791_02360</name>
</gene>
<dbReference type="InterPro" id="IPR019410">
    <property type="entry name" value="Methyltransf_16"/>
</dbReference>
<reference evidence="3" key="1">
    <citation type="journal article" date="2019" name="Int. J. Syst. Evol. Microbiol.">
        <title>The Global Catalogue of Microorganisms (GCM) 10K type strain sequencing project: providing services to taxonomists for standard genome sequencing and annotation.</title>
        <authorList>
            <consortium name="The Broad Institute Genomics Platform"/>
            <consortium name="The Broad Institute Genome Sequencing Center for Infectious Disease"/>
            <person name="Wu L."/>
            <person name="Ma J."/>
        </authorList>
    </citation>
    <scope>NUCLEOTIDE SEQUENCE [LARGE SCALE GENOMIC DNA]</scope>
    <source>
        <strain evidence="3">JCM 19134</strain>
    </source>
</reference>
<dbReference type="Gene3D" id="3.40.50.150">
    <property type="entry name" value="Vaccinia Virus protein VP39"/>
    <property type="match status" value="1"/>
</dbReference>
<dbReference type="Pfam" id="PF13649">
    <property type="entry name" value="Methyltransf_25"/>
    <property type="match status" value="1"/>
</dbReference>
<accession>A0AAV3TWT2</accession>
<evidence type="ECO:0000313" key="2">
    <source>
        <dbReference type="EMBL" id="GAA4930090.1"/>
    </source>
</evidence>
<dbReference type="CDD" id="cd02440">
    <property type="entry name" value="AdoMet_MTases"/>
    <property type="match status" value="1"/>
</dbReference>
<comment type="caution">
    <text evidence="2">The sequence shown here is derived from an EMBL/GenBank/DDBJ whole genome shotgun (WGS) entry which is preliminary data.</text>
</comment>
<dbReference type="AlphaFoldDB" id="A0AAV3TWT2"/>
<dbReference type="SUPFAM" id="SSF53335">
    <property type="entry name" value="S-adenosyl-L-methionine-dependent methyltransferases"/>
    <property type="match status" value="1"/>
</dbReference>
<keyword evidence="3" id="KW-1185">Reference proteome</keyword>
<organism evidence="2 3">
    <name type="scientific">Halioxenophilus aromaticivorans</name>
    <dbReference type="NCBI Taxonomy" id="1306992"/>
    <lineage>
        <taxon>Bacteria</taxon>
        <taxon>Pseudomonadati</taxon>
        <taxon>Pseudomonadota</taxon>
        <taxon>Gammaproteobacteria</taxon>
        <taxon>Alteromonadales</taxon>
        <taxon>Alteromonadaceae</taxon>
        <taxon>Halioxenophilus</taxon>
    </lineage>
</organism>
<evidence type="ECO:0000313" key="3">
    <source>
        <dbReference type="Proteomes" id="UP001409585"/>
    </source>
</evidence>
<evidence type="ECO:0000259" key="1">
    <source>
        <dbReference type="Pfam" id="PF13649"/>
    </source>
</evidence>
<dbReference type="PANTHER" id="PTHR14614">
    <property type="entry name" value="HEPATOCELLULAR CARCINOMA-ASSOCIATED ANTIGEN"/>
    <property type="match status" value="1"/>
</dbReference>
<dbReference type="Proteomes" id="UP001409585">
    <property type="component" value="Unassembled WGS sequence"/>
</dbReference>
<dbReference type="EMBL" id="BAABLX010000001">
    <property type="protein sequence ID" value="GAA4930090.1"/>
    <property type="molecule type" value="Genomic_DNA"/>
</dbReference>
<dbReference type="InterPro" id="IPR041698">
    <property type="entry name" value="Methyltransf_25"/>
</dbReference>
<proteinExistence type="predicted"/>